<evidence type="ECO:0000256" key="7">
    <source>
        <dbReference type="ARBA" id="ARBA00023136"/>
    </source>
</evidence>
<dbReference type="InterPro" id="IPR011527">
    <property type="entry name" value="ABC1_TM_dom"/>
</dbReference>
<evidence type="ECO:0000256" key="4">
    <source>
        <dbReference type="ARBA" id="ARBA00022741"/>
    </source>
</evidence>
<evidence type="ECO:0000259" key="9">
    <source>
        <dbReference type="PROSITE" id="PS50893"/>
    </source>
</evidence>
<gene>
    <name evidence="11" type="ORF">BKK47_07820</name>
</gene>
<dbReference type="InterPro" id="IPR003593">
    <property type="entry name" value="AAA+_ATPase"/>
</dbReference>
<dbReference type="GO" id="GO:0016887">
    <property type="term" value="F:ATP hydrolysis activity"/>
    <property type="evidence" value="ECO:0007669"/>
    <property type="project" value="InterPro"/>
</dbReference>
<dbReference type="InterPro" id="IPR017871">
    <property type="entry name" value="ABC_transporter-like_CS"/>
</dbReference>
<dbReference type="EMBL" id="MLHG01000050">
    <property type="protein sequence ID" value="OOF38962.1"/>
    <property type="molecule type" value="Genomic_DNA"/>
</dbReference>
<comment type="caution">
    <text evidence="11">The sequence shown here is derived from an EMBL/GenBank/DDBJ whole genome shotgun (WGS) entry which is preliminary data.</text>
</comment>
<dbReference type="PROSITE" id="PS50893">
    <property type="entry name" value="ABC_TRANSPORTER_2"/>
    <property type="match status" value="1"/>
</dbReference>
<dbReference type="InterPro" id="IPR003439">
    <property type="entry name" value="ABC_transporter-like_ATP-bd"/>
</dbReference>
<dbReference type="Gene3D" id="1.20.1560.10">
    <property type="entry name" value="ABC transporter type 1, transmembrane domain"/>
    <property type="match status" value="1"/>
</dbReference>
<feature type="transmembrane region" description="Helical" evidence="8">
    <location>
        <begin position="59"/>
        <end position="79"/>
    </location>
</feature>
<feature type="transmembrane region" description="Helical" evidence="8">
    <location>
        <begin position="99"/>
        <end position="122"/>
    </location>
</feature>
<dbReference type="SMART" id="SM00382">
    <property type="entry name" value="AAA"/>
    <property type="match status" value="1"/>
</dbReference>
<dbReference type="SUPFAM" id="SSF52540">
    <property type="entry name" value="P-loop containing nucleoside triphosphate hydrolases"/>
    <property type="match status" value="1"/>
</dbReference>
<keyword evidence="12" id="KW-1185">Reference proteome</keyword>
<keyword evidence="7 8" id="KW-0472">Membrane</keyword>
<dbReference type="PROSITE" id="PS00211">
    <property type="entry name" value="ABC_TRANSPORTER_1"/>
    <property type="match status" value="1"/>
</dbReference>
<dbReference type="STRING" id="1908257.BKK47_07820"/>
<dbReference type="PROSITE" id="PS50929">
    <property type="entry name" value="ABC_TM1F"/>
    <property type="match status" value="1"/>
</dbReference>
<evidence type="ECO:0000256" key="6">
    <source>
        <dbReference type="ARBA" id="ARBA00022989"/>
    </source>
</evidence>
<evidence type="ECO:0000256" key="1">
    <source>
        <dbReference type="ARBA" id="ARBA00004651"/>
    </source>
</evidence>
<dbReference type="InterPro" id="IPR050835">
    <property type="entry name" value="ABC_transporter_sub-D"/>
</dbReference>
<dbReference type="SUPFAM" id="SSF90123">
    <property type="entry name" value="ABC transporter transmembrane region"/>
    <property type="match status" value="1"/>
</dbReference>
<evidence type="ECO:0000256" key="8">
    <source>
        <dbReference type="SAM" id="Phobius"/>
    </source>
</evidence>
<dbReference type="InterPro" id="IPR036640">
    <property type="entry name" value="ABC1_TM_sf"/>
</dbReference>
<evidence type="ECO:0000259" key="10">
    <source>
        <dbReference type="PROSITE" id="PS50929"/>
    </source>
</evidence>
<dbReference type="Gene3D" id="3.40.50.300">
    <property type="entry name" value="P-loop containing nucleotide triphosphate hydrolases"/>
    <property type="match status" value="1"/>
</dbReference>
<comment type="subcellular location">
    <subcellularLocation>
        <location evidence="1">Cell membrane</location>
        <topology evidence="1">Multi-pass membrane protein</topology>
    </subcellularLocation>
</comment>
<feature type="domain" description="ABC transmembrane type-1" evidence="10">
    <location>
        <begin position="63"/>
        <end position="358"/>
    </location>
</feature>
<dbReference type="GO" id="GO:0140359">
    <property type="term" value="F:ABC-type transporter activity"/>
    <property type="evidence" value="ECO:0007669"/>
    <property type="project" value="InterPro"/>
</dbReference>
<dbReference type="CDD" id="cd03223">
    <property type="entry name" value="ABCD_peroxisomal_ALDP"/>
    <property type="match status" value="1"/>
</dbReference>
<dbReference type="Proteomes" id="UP000189426">
    <property type="component" value="Unassembled WGS sequence"/>
</dbReference>
<proteinExistence type="predicted"/>
<name>A0A1V3IF02_9PAST</name>
<keyword evidence="3 8" id="KW-0812">Transmembrane</keyword>
<keyword evidence="6 8" id="KW-1133">Transmembrane helix</keyword>
<feature type="transmembrane region" description="Helical" evidence="8">
    <location>
        <begin position="182"/>
        <end position="201"/>
    </location>
</feature>
<dbReference type="PANTHER" id="PTHR11384">
    <property type="entry name" value="ATP-BINDING CASSETTE, SUB-FAMILY D MEMBER"/>
    <property type="match status" value="1"/>
</dbReference>
<sequence>MNWTQELLNSFYWIISVMGIILTISPLVAFLLIRMTKWGREFWLLSADYFSIKRRIKPLAYFFTVLFFSLVTVRIDILLSEWNKALYNALQKLDAAEFWGQIIVFAVLSSVHIANALLIYYVQKAFTIHWRKWANEAILDKWFVNQAYYKMLCDSEKTDNPDQRIQQDITAYITNSLNLSLGLIKSVTSMVSFTIILWGLSGPMQIGDFTLPHAMVFWVFIYVLASTVFAFKIGKPLIRLNFNNERLNANYRYSLMRMKEYAETIAFFKGEKVEKNQLLAQFNKVIDNVWKIVHRTLKFNGFNLAVTQVSTIFPFLIQATRFFEKQIQLGELMQTAQAFRRVQSSLSFFRNIYDDFAGYRAVLERLSGFYQATGEARHFVNIKIEEDKNNVIFEDLTVKTPEGEVLVRELNIHLSLGDTLLIQGLSGSGKTTLLRAVAGLWRYAEGKISYPRHNSLFIAQKTYLPQGRLIDALYYPNTVPTDVDLNDVASVLDRVQLAHLVEKLEEENDWTRILSLGEQQRISFARILLYRPMMIFLDESTAALDEYLEEQMYLLLRKALPRSIIISVGHRSTLFHHHQQCLRLHTDGTWCLTNL</sequence>
<evidence type="ECO:0000256" key="3">
    <source>
        <dbReference type="ARBA" id="ARBA00022692"/>
    </source>
</evidence>
<feature type="transmembrane region" description="Helical" evidence="8">
    <location>
        <begin position="213"/>
        <end position="231"/>
    </location>
</feature>
<protein>
    <submittedName>
        <fullName evidence="11">ABC transporter ATP-binding protein</fullName>
    </submittedName>
</protein>
<dbReference type="Pfam" id="PF06472">
    <property type="entry name" value="ABC_membrane_2"/>
    <property type="match status" value="1"/>
</dbReference>
<keyword evidence="2" id="KW-0813">Transport</keyword>
<dbReference type="RefSeq" id="WP_077494328.1">
    <property type="nucleotide sequence ID" value="NZ_MLHG01000050.1"/>
</dbReference>
<evidence type="ECO:0000256" key="5">
    <source>
        <dbReference type="ARBA" id="ARBA00022840"/>
    </source>
</evidence>
<accession>A0A1V3IF02</accession>
<dbReference type="GO" id="GO:0005524">
    <property type="term" value="F:ATP binding"/>
    <property type="evidence" value="ECO:0007669"/>
    <property type="project" value="UniProtKB-KW"/>
</dbReference>
<keyword evidence="4" id="KW-0547">Nucleotide-binding</keyword>
<keyword evidence="5 11" id="KW-0067">ATP-binding</keyword>
<reference evidence="11 12" key="1">
    <citation type="submission" date="2016-10" db="EMBL/GenBank/DDBJ databases">
        <title>Rodentibacter gen. nov. and new species.</title>
        <authorList>
            <person name="Christensen H."/>
        </authorList>
    </citation>
    <scope>NUCLEOTIDE SEQUENCE [LARGE SCALE GENOMIC DNA]</scope>
    <source>
        <strain evidence="11 12">Ppn418</strain>
    </source>
</reference>
<dbReference type="InterPro" id="IPR027417">
    <property type="entry name" value="P-loop_NTPase"/>
</dbReference>
<dbReference type="GO" id="GO:0005886">
    <property type="term" value="C:plasma membrane"/>
    <property type="evidence" value="ECO:0007669"/>
    <property type="project" value="UniProtKB-SubCell"/>
</dbReference>
<feature type="domain" description="ABC transporter" evidence="9">
    <location>
        <begin position="391"/>
        <end position="595"/>
    </location>
</feature>
<dbReference type="PANTHER" id="PTHR11384:SF59">
    <property type="entry name" value="LYSOSOMAL COBALAMIN TRANSPORTER ABCD4"/>
    <property type="match status" value="1"/>
</dbReference>
<feature type="transmembrane region" description="Helical" evidence="8">
    <location>
        <begin position="12"/>
        <end position="33"/>
    </location>
</feature>
<organism evidence="11 12">
    <name type="scientific">Rodentibacter mrazii</name>
    <dbReference type="NCBI Taxonomy" id="1908257"/>
    <lineage>
        <taxon>Bacteria</taxon>
        <taxon>Pseudomonadati</taxon>
        <taxon>Pseudomonadota</taxon>
        <taxon>Gammaproteobacteria</taxon>
        <taxon>Pasteurellales</taxon>
        <taxon>Pasteurellaceae</taxon>
        <taxon>Rodentibacter</taxon>
    </lineage>
</organism>
<evidence type="ECO:0000313" key="12">
    <source>
        <dbReference type="Proteomes" id="UP000189426"/>
    </source>
</evidence>
<evidence type="ECO:0000313" key="11">
    <source>
        <dbReference type="EMBL" id="OOF38962.1"/>
    </source>
</evidence>
<dbReference type="Pfam" id="PF00005">
    <property type="entry name" value="ABC_tran"/>
    <property type="match status" value="1"/>
</dbReference>
<evidence type="ECO:0000256" key="2">
    <source>
        <dbReference type="ARBA" id="ARBA00022448"/>
    </source>
</evidence>
<dbReference type="AlphaFoldDB" id="A0A1V3IF02"/>